<feature type="coiled-coil region" evidence="1">
    <location>
        <begin position="1515"/>
        <end position="1546"/>
    </location>
</feature>
<reference evidence="3 4" key="1">
    <citation type="submission" date="2015-04" db="EMBL/GenBank/DDBJ databases">
        <authorList>
            <consortium name="Pathogen Informatics"/>
        </authorList>
    </citation>
    <scope>NUCLEOTIDE SEQUENCE [LARGE SCALE GENOMIC DNA]</scope>
    <source>
        <strain evidence="3 4">SGS1</strain>
    </source>
</reference>
<dbReference type="OrthoDB" id="377139at2759"/>
<organism evidence="3 4">
    <name type="scientific">Plasmodium relictum</name>
    <dbReference type="NCBI Taxonomy" id="85471"/>
    <lineage>
        <taxon>Eukaryota</taxon>
        <taxon>Sar</taxon>
        <taxon>Alveolata</taxon>
        <taxon>Apicomplexa</taxon>
        <taxon>Aconoidasida</taxon>
        <taxon>Haemosporida</taxon>
        <taxon>Plasmodiidae</taxon>
        <taxon>Plasmodium</taxon>
        <taxon>Plasmodium (Haemamoeba)</taxon>
    </lineage>
</organism>
<feature type="transmembrane region" description="Helical" evidence="2">
    <location>
        <begin position="2622"/>
        <end position="2640"/>
    </location>
</feature>
<dbReference type="GeneID" id="39738623"/>
<dbReference type="KEGG" id="prel:PRELSG_1419100"/>
<keyword evidence="1" id="KW-0175">Coiled coil</keyword>
<feature type="coiled-coil region" evidence="1">
    <location>
        <begin position="329"/>
        <end position="390"/>
    </location>
</feature>
<feature type="transmembrane region" description="Helical" evidence="2">
    <location>
        <begin position="2428"/>
        <end position="2447"/>
    </location>
</feature>
<dbReference type="Proteomes" id="UP000220158">
    <property type="component" value="Chromosome 14"/>
</dbReference>
<keyword evidence="2" id="KW-0812">Transmembrane</keyword>
<feature type="transmembrane region" description="Helical" evidence="2">
    <location>
        <begin position="2927"/>
        <end position="2950"/>
    </location>
</feature>
<feature type="transmembrane region" description="Helical" evidence="2">
    <location>
        <begin position="1907"/>
        <end position="1926"/>
    </location>
</feature>
<sequence length="3027" mass="365891">MNAGLNFFEKVKKNEIKEIEKKLIHIHKTVVLNFINTCILNKEKIIAYWKKCHINETDVKVNIILFFENYKNFIISNETNLLIGEYFIYLSIYLKNIKIKKNPFRVIKLYIFDNNKWKDKLILHFLKNIFLNDENYMNYKTLIIENLINNYDIFHVYIKYFYISILRYINKNLKIYFLKKNQNYLNIFANFIITFNNDATIELKTDMLKIFFFISKNLKKILLLFPFDKDICTHVCLIHQQIKNIIITYETKINNFLDNKENFYYVVKENFTEKEYFGKNNSPIKSEIYENYLIQNISENNEINYEKINEIKNYNIKINDIGINNEIKNENIKEQSVLNENEKNEIEEEDIYENNYYQNFGRFNKYLLFIEKIKKTIENCDDIIKKKKEENPFLILCKYRSTLVIKYKNITNASIDESLDYFMLFFKIKNLLCCSSKNPVFIFLCIESINYWLQKNEKIHWAFENLNGDFLGNEEIVRSNSFFKSNNSVENFFENNFLNAKSSLNKEKYNDYECKDAVDENPSTSIFCNSHDIENNIYEEGNSQNFNQNNIKNNELYNNDVENNHLNGVCIKYLKEQKDKYNMIINTSKNVLFKKKLKNKQNFHLLKIHEIMSTEVDVNIKNLKTCFKSCNYEEKIEYLKALYIIIIRSILLILKKYSWYNIKLIWNSCICIYELLLTTKKNKFIKDEIYDNLTYIIFNHEKKKKYLCLSLLLKYFKKSMCEKNILEYLFYCFFIDNDFFMSSLYELIKQCIKHIFINSEDKYLLYYIFIKNILLTKHFCLKIFYIKKFIELFYENDNNYVSFILNKEYFYLKKYFNEYQMDKIKESELNYTRKSYHLNSVISANNINNSNEMINEDYFQTLKRKLLEGVCLSEIVYNNTIRKKEENIFLNYRIINIRKNDNIFIKRNNELKKYFLYNFHSLENIFFLELYTLCTLRKYEHIEIINYKNDYFYQLNNDFLLNVKTLKNFLYFSNEEVTLSILSFICENKYLNICDLFLFLTFLNVSISNISRVSRDSYKKYISLFFEKFFIYYQRMIELEKKKKVVQTKKKEQEIIKKNQSIQNNEKNDENEEIHKECNNYSTKIIQDDLMNVKKAISFLYYPNLLSRDSDQKNVYSSCIFYLSNDQYLNERKSIFLYNYYLINIIFILFKNINKDMSIESSVYCSDILKTIFEYCVNFENINFLFFIFNIKTTWKELHILSKQIFFKTVSIVLLKKHNFSCLNNSFVSLMKSHKQVDHSFSAFLLKLCLISLNYNNNIKRKDIVLDYKIKRNMISLKPNNFKLNMTEINSSDFFNCFINFNDIANIKEKNKFLINYIDYLFNDNYKYGISRNIPLYILENFINKIKKENIMKLTKHKDLENSIMYKLAYYINEFILYLKDNINCNNEMGISDINKFLEISLCKFTTYLNSDNFKLFSSFNNDFSCNYLILLKIYMCNILYYFFNYLNFLFLSNSNSFFFDCRGHIIFENENEKEISSIIIWLSIKYISILITSIIDFSFKFNIIYSKNNTELFNNSKEIKNNNLNKNIEEKNKNKNKNKEKINLINGEKNTENVNDINEKKNLSLYFFGITEIHFIIQNLLCLLLYSKHVACQQYLSDCLLNICKIIVIKANEEMQTIPLFYIYFILLIFKDNNNIKNMNEENIEKKRTSNEEKQYYYQHNIINNRIEDNIKNNNDNKNFELLNKIISNLNKILISKDNKNVNDILSVNCINVNFSMEKSQNINVDYKNEKEENKNVGNEKSYMYDFQDVKLEINRKLMILILDKKKINMNFLRKSNNMCLALNSLAKSYRVKEQYIIYNFIIKIIINYLYNGNNKYKKVICLNIIKHIYTTIDNKTLYEYINDIYKISLIYYKSKFFSLKSSSTSLYNILTKRLLSKLNFSYHVSSKIFYFCTGSKNRIFKNINLTFFDLFNSINLLKIFLNVFMKKSKLLNNKFCDKYKYKSFFDYSNFFAEFIPILIFLSNIIIFNNEDYFLLFNNKGDLSTTFKIHEIIQKKKEVNMISSNKKTSKNNILIKNDINNSCSDDYDNYNNEVYSNNLNDNVNSINIYFLFLKYFKKLFTYGNYFVQILICRIVVNVYLHIYLKLKKENLIFTFLNKIIINVIKKKKKNCYLLLFIEFIRRKEFKTLIDKNKRKFRKIFFQFLIIFIKSKIYSEILLILQILNILYSEIHISINKNVITILYNKLNLYNDMFLSVLINELLMKITKTINNFVSLLELHLLNKNENCIESFLYKWKLFIKKREKKEFKIKENEINKLSNYNSCMYFLEYNKKKCYSQKKNVCNITNESSFNILSGMEEKVDEKVYIYIYLLLFEIINMYNDNIKIKKYCFSILLEIVKFISIENLALFEKMKQYYLKNNNNNYLDKYIILYSYNVCVKSFINCKIDDNQKIANGLSKNNFFKSIFEYIDKEKQKIVSSLNFHYHEHIFNYVYFYFLIFMNFLSLLYNKNSTSYTKYFVKAFINYDIVEYNYLHIEKEEAKIKKMSNYVHRNIKKNENVLNNEIFSSECFFKDNSLSNMKEKGNKKKNFNINYFVKNNCILKNYNKTLNNNYFNCLEGKSKIDFNNNKYTENIGDENTKYLKWYKNDLNRSIREMVYKKINNQNITSDVIYIKNPLKHLRTYNLFTSFFILLYSCLIFMLNDENELIRYNTKILILYFMNKNVLNIPQNINNNTCTDFFIYYIIKFFNKISLNILAFCIYQTKSCIKSKFYYNPVKLFDQEKYNLYINNISLNHLFSFYYLYNIIINLQSVHSLKNKNTILNEQMKYKDIDDTYNNNINNCSDMCFKEHSKNGFREIKNCMRNESNKKEFIDFYKYLDILGDQKKEYFANNIKIKHININITNDEINLNSYNLYVLKYCRIWKYLVSNIKNKILSCEDDDSLNNNKEIIIMFYSTLKMNYISSIKKSLKDYLNLLMSNKIVDFFDSNFVICLSNLFNKIIILLINLYIIFHKKIVLYHNSYFYEEINIIKSNMTCIYNYFKLTKNEINPFILKGMEILLYIMNNTFLKNKNFFSDIFLLFYSLKYSL</sequence>
<feature type="transmembrane region" description="Helical" evidence="2">
    <location>
        <begin position="1946"/>
        <end position="1969"/>
    </location>
</feature>
<keyword evidence="2" id="KW-0472">Membrane</keyword>
<evidence type="ECO:0000256" key="2">
    <source>
        <dbReference type="SAM" id="Phobius"/>
    </source>
</evidence>
<evidence type="ECO:0000256" key="1">
    <source>
        <dbReference type="SAM" id="Coils"/>
    </source>
</evidence>
<dbReference type="EMBL" id="LN835309">
    <property type="protein sequence ID" value="CRH02463.1"/>
    <property type="molecule type" value="Genomic_DNA"/>
</dbReference>
<feature type="transmembrane region" description="Helical" evidence="2">
    <location>
        <begin position="2066"/>
        <end position="2085"/>
    </location>
</feature>
<feature type="coiled-coil region" evidence="1">
    <location>
        <begin position="1057"/>
        <end position="1084"/>
    </location>
</feature>
<dbReference type="VEuPathDB" id="PlasmoDB:PRELSG_1419100"/>
<keyword evidence="2" id="KW-1133">Transmembrane helix</keyword>
<evidence type="ECO:0000313" key="4">
    <source>
        <dbReference type="Proteomes" id="UP000220158"/>
    </source>
</evidence>
<feature type="transmembrane region" description="Helical" evidence="2">
    <location>
        <begin position="2679"/>
        <end position="2702"/>
    </location>
</feature>
<dbReference type="OMA" id="CTLRKYE"/>
<protein>
    <submittedName>
        <fullName evidence="3">Uncharacterized protein</fullName>
    </submittedName>
</protein>
<feature type="transmembrane region" description="Helical" evidence="2">
    <location>
        <begin position="2140"/>
        <end position="2168"/>
    </location>
</feature>
<dbReference type="RefSeq" id="XP_028534983.1">
    <property type="nucleotide sequence ID" value="XM_028679251.1"/>
</dbReference>
<evidence type="ECO:0000313" key="3">
    <source>
        <dbReference type="EMBL" id="CRH02463.1"/>
    </source>
</evidence>
<accession>A0A1J1HB00</accession>
<name>A0A1J1HB00_PLARL</name>
<proteinExistence type="predicted"/>
<gene>
    <name evidence="3" type="ORF">PRELSG_1419100</name>
</gene>
<keyword evidence="4" id="KW-1185">Reference proteome</keyword>